<reference evidence="2 3" key="1">
    <citation type="journal article" date="2017" name="Chemistry">
        <title>Isolation, Biosynthesis and Chemical Modifications of Rubterolones A-F: Rare Tropolone Alkaloids from Actinomadura sp. 5-2.</title>
        <authorList>
            <person name="Guo H."/>
            <person name="Benndorf R."/>
            <person name="Leichnitz D."/>
            <person name="Klassen J.L."/>
            <person name="Vollmers J."/>
            <person name="Gorls H."/>
            <person name="Steinacker M."/>
            <person name="Weigel C."/>
            <person name="Dahse H.M."/>
            <person name="Kaster A.K."/>
            <person name="de Beer Z.W."/>
            <person name="Poulsen M."/>
            <person name="Beemelmanns C."/>
        </authorList>
    </citation>
    <scope>NUCLEOTIDE SEQUENCE [LARGE SCALE GENOMIC DNA]</scope>
    <source>
        <strain evidence="2 3">5-2</strain>
    </source>
</reference>
<name>A0A2P4URH2_9ACTN</name>
<organism evidence="2 3">
    <name type="scientific">Actinomadura rubteroloni</name>
    <dbReference type="NCBI Taxonomy" id="1926885"/>
    <lineage>
        <taxon>Bacteria</taxon>
        <taxon>Bacillati</taxon>
        <taxon>Actinomycetota</taxon>
        <taxon>Actinomycetes</taxon>
        <taxon>Streptosporangiales</taxon>
        <taxon>Thermomonosporaceae</taxon>
        <taxon>Actinomadura</taxon>
    </lineage>
</organism>
<evidence type="ECO:0000313" key="3">
    <source>
        <dbReference type="Proteomes" id="UP000242367"/>
    </source>
</evidence>
<comment type="caution">
    <text evidence="2">The sequence shown here is derived from an EMBL/GenBank/DDBJ whole genome shotgun (WGS) entry which is preliminary data.</text>
</comment>
<evidence type="ECO:0008006" key="4">
    <source>
        <dbReference type="Google" id="ProtNLM"/>
    </source>
</evidence>
<proteinExistence type="predicted"/>
<dbReference type="Proteomes" id="UP000242367">
    <property type="component" value="Unassembled WGS sequence"/>
</dbReference>
<evidence type="ECO:0000256" key="1">
    <source>
        <dbReference type="SAM" id="MobiDB-lite"/>
    </source>
</evidence>
<evidence type="ECO:0000313" key="2">
    <source>
        <dbReference type="EMBL" id="POM27647.1"/>
    </source>
</evidence>
<dbReference type="RefSeq" id="WP_103562437.1">
    <property type="nucleotide sequence ID" value="NZ_MTBP01000001.1"/>
</dbReference>
<keyword evidence="3" id="KW-1185">Reference proteome</keyword>
<accession>A0A2P4URH2</accession>
<protein>
    <recommendedName>
        <fullName evidence="4">Circularly permuted type 2 ATP-grasp protein</fullName>
    </recommendedName>
</protein>
<gene>
    <name evidence="2" type="ORF">BTM25_20640</name>
</gene>
<dbReference type="SUPFAM" id="SSF56059">
    <property type="entry name" value="Glutathione synthetase ATP-binding domain-like"/>
    <property type="match status" value="1"/>
</dbReference>
<sequence length="460" mass="50168">MTEHGVQGLDLGEPAPSAPQDLPLVDPRRRMSGRPDASPVLATAYDEVCERVADEALMQISAPGAPRVPFPVRPVVSVLHPRAEPELRRRVQSVVGSLEKVVRAYPGDPELQDFLAVPAPLHRWIMRGQAAGRLGVDYCRLDLLGATLGTVRVLEFNPSSPGGVISTGMLNRFWRESSLAPVLAAWAPAPAPFEGEHWFADWLLGFGRSRGVPDDGRPIGLFHASKSTKFELDLVARQLAARGRETVFIRADDADAARDVRLGYFKFIPMELDEVPGWDRFCERLLDGTIAAPNPLGARWVAENKLCLAALSDPRFRRLFDPAETAHLDALVPYGRKLGDGIEAAEVLRRRDELVLKAPYSFHGRDVHLGSECDADAWERIVTAPERRGWLVQERVQAGAVDADNGTYLHDLVAPVLDGRVIGYSARMSAGPVLNGARGGGAYAIFGPHPLGNAVPSPLR</sequence>
<feature type="region of interest" description="Disordered" evidence="1">
    <location>
        <begin position="1"/>
        <end position="37"/>
    </location>
</feature>
<dbReference type="EMBL" id="MTBP01000001">
    <property type="protein sequence ID" value="POM27647.1"/>
    <property type="molecule type" value="Genomic_DNA"/>
</dbReference>
<dbReference type="AlphaFoldDB" id="A0A2P4URH2"/>